<feature type="binding site" evidence="11">
    <location>
        <begin position="99"/>
        <end position="106"/>
    </location>
    <ligand>
        <name>ATP</name>
        <dbReference type="ChEBI" id="CHEBI:30616"/>
    </ligand>
</feature>
<dbReference type="InterPro" id="IPR014721">
    <property type="entry name" value="Ribsml_uS5_D2-typ_fold_subgr"/>
</dbReference>
<evidence type="ECO:0000256" key="4">
    <source>
        <dbReference type="ARBA" id="ARBA00022771"/>
    </source>
</evidence>
<dbReference type="GO" id="GO:0000725">
    <property type="term" value="P:recombinational repair"/>
    <property type="evidence" value="ECO:0007669"/>
    <property type="project" value="UniProtKB-UniRule"/>
</dbReference>
<keyword evidence="1 11" id="KW-0479">Metal-binding</keyword>
<dbReference type="InterPro" id="IPR004504">
    <property type="entry name" value="DNA_repair_RadA"/>
</dbReference>
<keyword evidence="7 11" id="KW-0067">ATP-binding</keyword>
<dbReference type="PRINTS" id="PR01874">
    <property type="entry name" value="DNAREPAIRADA"/>
</dbReference>
<keyword evidence="8 11" id="KW-0346">Stress response</keyword>
<keyword evidence="5" id="KW-0378">Hydrolase</keyword>
<dbReference type="AlphaFoldDB" id="A0A7C3LT48"/>
<dbReference type="InterPro" id="IPR003593">
    <property type="entry name" value="AAA+_ATPase"/>
</dbReference>
<dbReference type="Pfam" id="PF13541">
    <property type="entry name" value="ChlI"/>
    <property type="match status" value="1"/>
</dbReference>
<dbReference type="HAMAP" id="MF_01498">
    <property type="entry name" value="RadA_bact"/>
    <property type="match status" value="1"/>
</dbReference>
<accession>A0A7C3LT48</accession>
<feature type="region of interest" description="Lon-protease-like" evidence="11">
    <location>
        <begin position="354"/>
        <end position="462"/>
    </location>
</feature>
<comment type="function">
    <text evidence="13">DNA-dependent ATPase involved in processing of recombination intermediates, plays a role in repairing DNA breaks. Stimulates the branch migration of RecA-mediated strand transfer reactions, allowing the 3' invading strand to extend heteroduplex DNA faster. Binds ssDNA in the presence of ADP but not other nucleotides, has ATPase activity that is stimulated by ssDNA and various branched DNA structures, but inhibited by SSB. Does not have RecA's homology-searching function.</text>
</comment>
<evidence type="ECO:0000256" key="5">
    <source>
        <dbReference type="ARBA" id="ARBA00022801"/>
    </source>
</evidence>
<dbReference type="Gene3D" id="3.30.230.10">
    <property type="match status" value="1"/>
</dbReference>
<dbReference type="PANTHER" id="PTHR32472">
    <property type="entry name" value="DNA REPAIR PROTEIN RADA"/>
    <property type="match status" value="1"/>
</dbReference>
<gene>
    <name evidence="11 15" type="primary">radA</name>
    <name evidence="15" type="ORF">ENX03_08645</name>
</gene>
<dbReference type="SUPFAM" id="SSF52540">
    <property type="entry name" value="P-loop containing nucleoside triphosphate hydrolases"/>
    <property type="match status" value="1"/>
</dbReference>
<dbReference type="EMBL" id="DTMM01000182">
    <property type="protein sequence ID" value="HFT93980.1"/>
    <property type="molecule type" value="Genomic_DNA"/>
</dbReference>
<comment type="similarity">
    <text evidence="11 13">Belongs to the RecA family. RadA subfamily.</text>
</comment>
<keyword evidence="9 11" id="KW-0238">DNA-binding</keyword>
<dbReference type="InterPro" id="IPR020588">
    <property type="entry name" value="RecA_ATP-bd"/>
</dbReference>
<dbReference type="GO" id="GO:0016787">
    <property type="term" value="F:hydrolase activity"/>
    <property type="evidence" value="ECO:0007669"/>
    <property type="project" value="UniProtKB-KW"/>
</dbReference>
<evidence type="ECO:0000259" key="14">
    <source>
        <dbReference type="PROSITE" id="PS50162"/>
    </source>
</evidence>
<protein>
    <recommendedName>
        <fullName evidence="11 12">DNA repair protein RadA</fullName>
    </recommendedName>
</protein>
<dbReference type="InterPro" id="IPR020568">
    <property type="entry name" value="Ribosomal_Su5_D2-typ_SF"/>
</dbReference>
<dbReference type="NCBIfam" id="TIGR00416">
    <property type="entry name" value="sms"/>
    <property type="match status" value="1"/>
</dbReference>
<dbReference type="PANTHER" id="PTHR32472:SF10">
    <property type="entry name" value="DNA REPAIR PROTEIN RADA-LIKE PROTEIN"/>
    <property type="match status" value="1"/>
</dbReference>
<dbReference type="CDD" id="cd01121">
    <property type="entry name" value="RadA_SMS_N"/>
    <property type="match status" value="1"/>
</dbReference>
<dbReference type="PROSITE" id="PS50162">
    <property type="entry name" value="RECA_2"/>
    <property type="match status" value="1"/>
</dbReference>
<evidence type="ECO:0000256" key="11">
    <source>
        <dbReference type="HAMAP-Rule" id="MF_01498"/>
    </source>
</evidence>
<sequence length="462" mass="49222">MKKKSGSMSYECPACGYRSSKWMGFCPSCQEAPEGLIPVVSPASRLDSFLEGRGGGPVRSLRMEDVGKAEVERSTSGFREFDRVLGGGFVRGSFVLLGGDPGVGKSTLVLQAVAHMANGRKVLYAAGEESPEQIRMRYDRLGRKGGDLYILPETDLETIVGEVERLSPELLVVDSIQTVSMGPGGPASGSVGLLRESASVLLELAKRSAVTVLVIGHVTKEGVIAGPRVLEHLVDTVLYLEGDRSHPVRLLRTVKNRFGPTRELGIFEMSADGLREVENASSFFLEGRKDRLSGSVIVSSLEGTRPLLVELQTLVSPTTFPNPRRVAQGIGASRLSILAAVLERRCGLSLSSRDIYVNVVGGVTLEETVSDLGLAMSLAGSLRDISLSPGVVVFGEVGLGGEVRRVQETESRLVEARRHGFVHAVIPEGGKKNPVIPGLVLHPVREVGQALSLLGKLGGGNP</sequence>
<keyword evidence="10 11" id="KW-0234">DNA repair</keyword>
<evidence type="ECO:0000313" key="15">
    <source>
        <dbReference type="EMBL" id="HFT93980.1"/>
    </source>
</evidence>
<dbReference type="SUPFAM" id="SSF54211">
    <property type="entry name" value="Ribosomal protein S5 domain 2-like"/>
    <property type="match status" value="1"/>
</dbReference>
<evidence type="ECO:0000256" key="10">
    <source>
        <dbReference type="ARBA" id="ARBA00023204"/>
    </source>
</evidence>
<feature type="domain" description="RecA family profile 1" evidence="14">
    <location>
        <begin position="70"/>
        <end position="218"/>
    </location>
</feature>
<evidence type="ECO:0000256" key="8">
    <source>
        <dbReference type="ARBA" id="ARBA00023016"/>
    </source>
</evidence>
<dbReference type="GO" id="GO:0005829">
    <property type="term" value="C:cytosol"/>
    <property type="evidence" value="ECO:0007669"/>
    <property type="project" value="TreeGrafter"/>
</dbReference>
<dbReference type="InterPro" id="IPR027417">
    <property type="entry name" value="P-loop_NTPase"/>
</dbReference>
<keyword evidence="6 13" id="KW-0862">Zinc</keyword>
<evidence type="ECO:0000256" key="7">
    <source>
        <dbReference type="ARBA" id="ARBA00022840"/>
    </source>
</evidence>
<proteinExistence type="inferred from homology"/>
<comment type="caution">
    <text evidence="15">The sequence shown here is derived from an EMBL/GenBank/DDBJ whole genome shotgun (WGS) entry which is preliminary data.</text>
</comment>
<evidence type="ECO:0000256" key="9">
    <source>
        <dbReference type="ARBA" id="ARBA00023125"/>
    </source>
</evidence>
<keyword evidence="3 11" id="KW-0227">DNA damage</keyword>
<evidence type="ECO:0000256" key="3">
    <source>
        <dbReference type="ARBA" id="ARBA00022763"/>
    </source>
</evidence>
<evidence type="ECO:0000256" key="12">
    <source>
        <dbReference type="NCBIfam" id="TIGR00416"/>
    </source>
</evidence>
<comment type="function">
    <text evidence="11">Plays a role in repairing double-strand DNA breaks, probably involving stabilizing or processing branched DNA or blocked replication forks.</text>
</comment>
<dbReference type="Gene3D" id="3.40.50.300">
    <property type="entry name" value="P-loop containing nucleotide triphosphate hydrolases"/>
    <property type="match status" value="1"/>
</dbReference>
<feature type="short sequence motif" description="RadA KNRFG motif" evidence="11">
    <location>
        <begin position="255"/>
        <end position="259"/>
    </location>
</feature>
<name>A0A7C3LT48_9BACT</name>
<evidence type="ECO:0000256" key="2">
    <source>
        <dbReference type="ARBA" id="ARBA00022741"/>
    </source>
</evidence>
<dbReference type="Pfam" id="PF13481">
    <property type="entry name" value="AAA_25"/>
    <property type="match status" value="1"/>
</dbReference>
<keyword evidence="2 11" id="KW-0547">Nucleotide-binding</keyword>
<keyword evidence="4 13" id="KW-0863">Zinc-finger</keyword>
<organism evidence="15">
    <name type="scientific">Leptospirillum ferriphilum</name>
    <dbReference type="NCBI Taxonomy" id="178606"/>
    <lineage>
        <taxon>Bacteria</taxon>
        <taxon>Pseudomonadati</taxon>
        <taxon>Nitrospirota</taxon>
        <taxon>Nitrospiria</taxon>
        <taxon>Nitrospirales</taxon>
        <taxon>Nitrospiraceae</taxon>
        <taxon>Leptospirillum</taxon>
    </lineage>
</organism>
<evidence type="ECO:0000256" key="1">
    <source>
        <dbReference type="ARBA" id="ARBA00022723"/>
    </source>
</evidence>
<comment type="domain">
    <text evidence="11">The middle region has homology to RecA with ATPase motifs including the RadA KNRFG motif, while the C-terminus is homologous to Lon protease.</text>
</comment>
<dbReference type="Pfam" id="PF18073">
    <property type="entry name" value="Zn_ribbon_LapB"/>
    <property type="match status" value="1"/>
</dbReference>
<evidence type="ECO:0000256" key="13">
    <source>
        <dbReference type="RuleBase" id="RU003555"/>
    </source>
</evidence>
<dbReference type="GO" id="GO:0005524">
    <property type="term" value="F:ATP binding"/>
    <property type="evidence" value="ECO:0007669"/>
    <property type="project" value="UniProtKB-UniRule"/>
</dbReference>
<evidence type="ECO:0000256" key="6">
    <source>
        <dbReference type="ARBA" id="ARBA00022833"/>
    </source>
</evidence>
<dbReference type="GO" id="GO:0140664">
    <property type="term" value="F:ATP-dependent DNA damage sensor activity"/>
    <property type="evidence" value="ECO:0007669"/>
    <property type="project" value="InterPro"/>
</dbReference>
<dbReference type="GO" id="GO:0003684">
    <property type="term" value="F:damaged DNA binding"/>
    <property type="evidence" value="ECO:0007669"/>
    <property type="project" value="InterPro"/>
</dbReference>
<dbReference type="GO" id="GO:0008270">
    <property type="term" value="F:zinc ion binding"/>
    <property type="evidence" value="ECO:0007669"/>
    <property type="project" value="UniProtKB-KW"/>
</dbReference>
<dbReference type="SMART" id="SM00382">
    <property type="entry name" value="AAA"/>
    <property type="match status" value="1"/>
</dbReference>
<dbReference type="FunFam" id="3.40.50.300:FF:000050">
    <property type="entry name" value="DNA repair protein RadA"/>
    <property type="match status" value="1"/>
</dbReference>
<reference evidence="15" key="1">
    <citation type="journal article" date="2020" name="mSystems">
        <title>Genome- and Community-Level Interaction Insights into Carbon Utilization and Element Cycling Functions of Hydrothermarchaeota in Hydrothermal Sediment.</title>
        <authorList>
            <person name="Zhou Z."/>
            <person name="Liu Y."/>
            <person name="Xu W."/>
            <person name="Pan J."/>
            <person name="Luo Z.H."/>
            <person name="Li M."/>
        </authorList>
    </citation>
    <scope>NUCLEOTIDE SEQUENCE [LARGE SCALE GENOMIC DNA]</scope>
    <source>
        <strain evidence="15">SpSt-902</strain>
    </source>
</reference>
<dbReference type="InterPro" id="IPR041166">
    <property type="entry name" value="Rubredoxin_2"/>
</dbReference>